<dbReference type="SMART" id="SM00822">
    <property type="entry name" value="PKS_KR"/>
    <property type="match status" value="1"/>
</dbReference>
<evidence type="ECO:0000259" key="4">
    <source>
        <dbReference type="PROSITE" id="PS50075"/>
    </source>
</evidence>
<dbReference type="InterPro" id="IPR050091">
    <property type="entry name" value="PKS_NRPS_Biosynth_Enz"/>
</dbReference>
<sequence length="706" mass="74861">GVEARAWLPSLVRGSDAGASLSEAVAGYYAAGGQPDWAAYYAGRGCQRISVPTYPFQGKKHWLKGHTVEAELAPADVVADWFYRVDWQPQAAHAERAVQGRWLVLCDCGGIAAHGVDALGQQGLVADCVMAGGDIDPTQPAAFERLLAERPPYAGIVYAWALDCTANDQLDGERLQADEALSCGGLLHLVQALLQRPAAREASAPLYIVTRDAQGVEAGAAVSVSQAPVVGMAKVIATEHPELHSVSVDLAGGSVEAAGEQLGWSLCRRLPGDCVALRGESVLVPSMQKLASDPDAKPVLIKSTGCYLITGGTGALGMAVAQWLIEQGAESIVLIARTDILDPSLDTLSKAQLTARDQINTWIAEGIDISVGVVDLQDSAAQALLDKWVADRPIRGVFHLAGSNRPTAVAAMNLAGFRAVSAAKMLGCWRLHQALTTAGVHQLELFVVFSSIAAVWGAAGMAHYAAANECANALVDWRRSKKLCGHAIQWGPWGDAGMAAGHYAEKAESMGLNPISMAKGIQALEHILAHNPGRSIALSVDWSKFIPVFDPHGARPLFRLLRAGEREGALTATPEQSETVAARIAAMDADAARNYVRAYLTAICVELLEMDSQAQIKGDAPLREAGIDSILAIHLKGILEKQFSKKIAATIVFDCPTINEMSEFLISGLVDESDQSDAPAPPSFMEALAKVEKMNETEVENVLSGN</sequence>
<dbReference type="SUPFAM" id="SSF47336">
    <property type="entry name" value="ACP-like"/>
    <property type="match status" value="1"/>
</dbReference>
<name>A0A545SL94_9GAMM</name>
<dbReference type="InterPro" id="IPR020806">
    <property type="entry name" value="PKS_PP-bd"/>
</dbReference>
<dbReference type="SMART" id="SM00823">
    <property type="entry name" value="PKS_PP"/>
    <property type="match status" value="1"/>
</dbReference>
<dbReference type="InterPro" id="IPR036291">
    <property type="entry name" value="NAD(P)-bd_dom_sf"/>
</dbReference>
<evidence type="ECO:0000256" key="3">
    <source>
        <dbReference type="ARBA" id="ARBA00022553"/>
    </source>
</evidence>
<dbReference type="GO" id="GO:0006633">
    <property type="term" value="P:fatty acid biosynthetic process"/>
    <property type="evidence" value="ECO:0007669"/>
    <property type="project" value="TreeGrafter"/>
</dbReference>
<evidence type="ECO:0000256" key="1">
    <source>
        <dbReference type="ARBA" id="ARBA00006484"/>
    </source>
</evidence>
<dbReference type="PANTHER" id="PTHR43775">
    <property type="entry name" value="FATTY ACID SYNTHASE"/>
    <property type="match status" value="1"/>
</dbReference>
<protein>
    <submittedName>
        <fullName evidence="5">KR domain-containing protein</fullName>
    </submittedName>
</protein>
<comment type="caution">
    <text evidence="5">The sequence shown here is derived from an EMBL/GenBank/DDBJ whole genome shotgun (WGS) entry which is preliminary data.</text>
</comment>
<gene>
    <name evidence="5" type="ORF">FKG94_28170</name>
</gene>
<dbReference type="InterPro" id="IPR013968">
    <property type="entry name" value="PKS_KR"/>
</dbReference>
<accession>A0A545SL94</accession>
<keyword evidence="3" id="KW-0597">Phosphoprotein</keyword>
<dbReference type="InterPro" id="IPR057326">
    <property type="entry name" value="KR_dom"/>
</dbReference>
<dbReference type="EMBL" id="VHSG01000054">
    <property type="protein sequence ID" value="TQV65753.1"/>
    <property type="molecule type" value="Genomic_DNA"/>
</dbReference>
<dbReference type="InterPro" id="IPR036736">
    <property type="entry name" value="ACP-like_sf"/>
</dbReference>
<dbReference type="OrthoDB" id="9778690at2"/>
<dbReference type="SUPFAM" id="SSF51735">
    <property type="entry name" value="NAD(P)-binding Rossmann-fold domains"/>
    <property type="match status" value="2"/>
</dbReference>
<dbReference type="InterPro" id="IPR009081">
    <property type="entry name" value="PP-bd_ACP"/>
</dbReference>
<dbReference type="RefSeq" id="WP_142930289.1">
    <property type="nucleotide sequence ID" value="NZ_ML660129.1"/>
</dbReference>
<dbReference type="AlphaFoldDB" id="A0A545SL94"/>
<keyword evidence="6" id="KW-1185">Reference proteome</keyword>
<dbReference type="Gene3D" id="3.40.50.720">
    <property type="entry name" value="NAD(P)-binding Rossmann-like Domain"/>
    <property type="match status" value="1"/>
</dbReference>
<dbReference type="Pfam" id="PF00550">
    <property type="entry name" value="PP-binding"/>
    <property type="match status" value="1"/>
</dbReference>
<dbReference type="Pfam" id="PF08659">
    <property type="entry name" value="KR"/>
    <property type="match status" value="1"/>
</dbReference>
<dbReference type="GO" id="GO:0004312">
    <property type="term" value="F:fatty acid synthase activity"/>
    <property type="evidence" value="ECO:0007669"/>
    <property type="project" value="TreeGrafter"/>
</dbReference>
<dbReference type="GO" id="GO:0031177">
    <property type="term" value="F:phosphopantetheine binding"/>
    <property type="evidence" value="ECO:0007669"/>
    <property type="project" value="InterPro"/>
</dbReference>
<dbReference type="PROSITE" id="PS50075">
    <property type="entry name" value="CARRIER"/>
    <property type="match status" value="1"/>
</dbReference>
<dbReference type="Gene3D" id="3.30.70.3290">
    <property type="match status" value="1"/>
</dbReference>
<reference evidence="5 6" key="1">
    <citation type="submission" date="2019-06" db="EMBL/GenBank/DDBJ databases">
        <title>Whole genome sequence for Cellvibrionaceae sp. R142.</title>
        <authorList>
            <person name="Wang G."/>
        </authorList>
    </citation>
    <scope>NUCLEOTIDE SEQUENCE [LARGE SCALE GENOMIC DNA]</scope>
    <source>
        <strain evidence="5 6">R142</strain>
    </source>
</reference>
<keyword evidence="2" id="KW-0596">Phosphopantetheine</keyword>
<feature type="domain" description="Carrier" evidence="4">
    <location>
        <begin position="594"/>
        <end position="669"/>
    </location>
</feature>
<evidence type="ECO:0000313" key="6">
    <source>
        <dbReference type="Proteomes" id="UP000319732"/>
    </source>
</evidence>
<organism evidence="5 6">
    <name type="scientific">Exilibacterium tricleocarpae</name>
    <dbReference type="NCBI Taxonomy" id="2591008"/>
    <lineage>
        <taxon>Bacteria</taxon>
        <taxon>Pseudomonadati</taxon>
        <taxon>Pseudomonadota</taxon>
        <taxon>Gammaproteobacteria</taxon>
        <taxon>Cellvibrionales</taxon>
        <taxon>Cellvibrionaceae</taxon>
        <taxon>Exilibacterium</taxon>
    </lineage>
</organism>
<evidence type="ECO:0000256" key="2">
    <source>
        <dbReference type="ARBA" id="ARBA00022450"/>
    </source>
</evidence>
<dbReference type="PANTHER" id="PTHR43775:SF37">
    <property type="entry name" value="SI:DKEY-61P9.11"/>
    <property type="match status" value="1"/>
</dbReference>
<proteinExistence type="inferred from homology"/>
<dbReference type="Proteomes" id="UP000319732">
    <property type="component" value="Unassembled WGS sequence"/>
</dbReference>
<comment type="similarity">
    <text evidence="1">Belongs to the short-chain dehydrogenases/reductases (SDR) family.</text>
</comment>
<dbReference type="Gene3D" id="1.10.1200.10">
    <property type="entry name" value="ACP-like"/>
    <property type="match status" value="1"/>
</dbReference>
<evidence type="ECO:0000313" key="5">
    <source>
        <dbReference type="EMBL" id="TQV65753.1"/>
    </source>
</evidence>
<feature type="non-terminal residue" evidence="5">
    <location>
        <position position="1"/>
    </location>
</feature>